<protein>
    <recommendedName>
        <fullName evidence="4">DUF1294 domain-containing protein</fullName>
    </recommendedName>
</protein>
<proteinExistence type="predicted"/>
<accession>A0A0R0CZ23</accession>
<gene>
    <name evidence="2" type="ORF">ABB28_15305</name>
</gene>
<keyword evidence="3" id="KW-1185">Reference proteome</keyword>
<reference evidence="2 3" key="1">
    <citation type="submission" date="2015-05" db="EMBL/GenBank/DDBJ databases">
        <title>Genome sequencing and analysis of members of genus Stenotrophomonas.</title>
        <authorList>
            <person name="Patil P.P."/>
            <person name="Midha S."/>
            <person name="Patil P.B."/>
        </authorList>
    </citation>
    <scope>NUCLEOTIDE SEQUENCE [LARGE SCALE GENOMIC DNA]</scope>
    <source>
        <strain evidence="2 3">DSM 21508</strain>
    </source>
</reference>
<keyword evidence="1" id="KW-0812">Transmembrane</keyword>
<dbReference type="EMBL" id="LDJK01000081">
    <property type="protein sequence ID" value="KRG70376.1"/>
    <property type="molecule type" value="Genomic_DNA"/>
</dbReference>
<dbReference type="Pfam" id="PF06961">
    <property type="entry name" value="DUF1294"/>
    <property type="match status" value="1"/>
</dbReference>
<dbReference type="PROSITE" id="PS51257">
    <property type="entry name" value="PROKAR_LIPOPROTEIN"/>
    <property type="match status" value="1"/>
</dbReference>
<name>A0A0R0CZ23_9GAMM</name>
<evidence type="ECO:0000313" key="2">
    <source>
        <dbReference type="EMBL" id="KRG70376.1"/>
    </source>
</evidence>
<dbReference type="Proteomes" id="UP000051386">
    <property type="component" value="Unassembled WGS sequence"/>
</dbReference>
<evidence type="ECO:0008006" key="4">
    <source>
        <dbReference type="Google" id="ProtNLM"/>
    </source>
</evidence>
<evidence type="ECO:0000313" key="3">
    <source>
        <dbReference type="Proteomes" id="UP000051386"/>
    </source>
</evidence>
<dbReference type="InterPro" id="IPR010718">
    <property type="entry name" value="DUF1294"/>
</dbReference>
<keyword evidence="1" id="KW-1133">Transmembrane helix</keyword>
<evidence type="ECO:0000256" key="1">
    <source>
        <dbReference type="SAM" id="Phobius"/>
    </source>
</evidence>
<dbReference type="AlphaFoldDB" id="A0A0R0CZ23"/>
<feature type="transmembrane region" description="Helical" evidence="1">
    <location>
        <begin position="93"/>
        <end position="112"/>
    </location>
</feature>
<organism evidence="2 3">
    <name type="scientific">Stenotrophomonas chelatiphaga</name>
    <dbReference type="NCBI Taxonomy" id="517011"/>
    <lineage>
        <taxon>Bacteria</taxon>
        <taxon>Pseudomonadati</taxon>
        <taxon>Pseudomonadota</taxon>
        <taxon>Gammaproteobacteria</taxon>
        <taxon>Lysobacterales</taxon>
        <taxon>Lysobacteraceae</taxon>
        <taxon>Stenotrophomonas</taxon>
    </lineage>
</organism>
<comment type="caution">
    <text evidence="2">The sequence shown here is derived from an EMBL/GenBank/DDBJ whole genome shotgun (WGS) entry which is preliminary data.</text>
</comment>
<feature type="transmembrane region" description="Helical" evidence="1">
    <location>
        <begin position="27"/>
        <end position="44"/>
    </location>
</feature>
<keyword evidence="1" id="KW-0472">Membrane</keyword>
<feature type="transmembrane region" description="Helical" evidence="1">
    <location>
        <begin position="64"/>
        <end position="81"/>
    </location>
</feature>
<sequence>MSPRTALALLVAGMLLGCTVAGWLPEWLAGWLLLVSLWTFGAYWRDKRAAIRAQPRVSERRLQVLALLGGWPGALFAQSLLHHKNRKVSFQQVFWVCAAANAACTLALLRAFSAAA</sequence>
<dbReference type="PATRIC" id="fig|517011.3.peg.3245"/>